<dbReference type="EMBL" id="GBXM01059838">
    <property type="protein sequence ID" value="JAH48739.1"/>
    <property type="molecule type" value="Transcribed_RNA"/>
</dbReference>
<organism evidence="2">
    <name type="scientific">Anguilla anguilla</name>
    <name type="common">European freshwater eel</name>
    <name type="synonym">Muraena anguilla</name>
    <dbReference type="NCBI Taxonomy" id="7936"/>
    <lineage>
        <taxon>Eukaryota</taxon>
        <taxon>Metazoa</taxon>
        <taxon>Chordata</taxon>
        <taxon>Craniata</taxon>
        <taxon>Vertebrata</taxon>
        <taxon>Euteleostomi</taxon>
        <taxon>Actinopterygii</taxon>
        <taxon>Neopterygii</taxon>
        <taxon>Teleostei</taxon>
        <taxon>Anguilliformes</taxon>
        <taxon>Anguillidae</taxon>
        <taxon>Anguilla</taxon>
    </lineage>
</organism>
<name>A0A0E9T556_ANGAN</name>
<proteinExistence type="predicted"/>
<keyword evidence="1" id="KW-1133">Transmembrane helix</keyword>
<protein>
    <submittedName>
        <fullName evidence="2">Uncharacterized protein</fullName>
    </submittedName>
</protein>
<reference evidence="2" key="2">
    <citation type="journal article" date="2015" name="Fish Shellfish Immunol.">
        <title>Early steps in the European eel (Anguilla anguilla)-Vibrio vulnificus interaction in the gills: Role of the RtxA13 toxin.</title>
        <authorList>
            <person name="Callol A."/>
            <person name="Pajuelo D."/>
            <person name="Ebbesson L."/>
            <person name="Teles M."/>
            <person name="MacKenzie S."/>
            <person name="Amaro C."/>
        </authorList>
    </citation>
    <scope>NUCLEOTIDE SEQUENCE</scope>
</reference>
<sequence length="52" mass="5816">MFKECHACFLPHFFVLPDSPSGICCSACLSLPEFLYLTFAFLCFCVSLIMTA</sequence>
<feature type="transmembrane region" description="Helical" evidence="1">
    <location>
        <begin position="34"/>
        <end position="51"/>
    </location>
</feature>
<evidence type="ECO:0000256" key="1">
    <source>
        <dbReference type="SAM" id="Phobius"/>
    </source>
</evidence>
<accession>A0A0E9T556</accession>
<dbReference type="AlphaFoldDB" id="A0A0E9T556"/>
<reference evidence="2" key="1">
    <citation type="submission" date="2014-11" db="EMBL/GenBank/DDBJ databases">
        <authorList>
            <person name="Amaro Gonzalez C."/>
        </authorList>
    </citation>
    <scope>NUCLEOTIDE SEQUENCE</scope>
</reference>
<evidence type="ECO:0000313" key="2">
    <source>
        <dbReference type="EMBL" id="JAH48739.1"/>
    </source>
</evidence>
<keyword evidence="1" id="KW-0812">Transmembrane</keyword>
<keyword evidence="1" id="KW-0472">Membrane</keyword>